<protein>
    <submittedName>
        <fullName evidence="1">Uncharacterized protein</fullName>
    </submittedName>
</protein>
<dbReference type="STRING" id="1798384.A3D03_02615"/>
<dbReference type="EMBL" id="MFJN01000008">
    <property type="protein sequence ID" value="OGG22169.1"/>
    <property type="molecule type" value="Genomic_DNA"/>
</dbReference>
<organism evidence="1 2">
    <name type="scientific">Candidatus Gottesmanbacteria bacterium RIFCSPHIGHO2_02_FULL_40_13</name>
    <dbReference type="NCBI Taxonomy" id="1798384"/>
    <lineage>
        <taxon>Bacteria</taxon>
        <taxon>Candidatus Gottesmaniibacteriota</taxon>
    </lineage>
</organism>
<dbReference type="AlphaFoldDB" id="A0A1F6ABL8"/>
<reference evidence="1 2" key="1">
    <citation type="journal article" date="2016" name="Nat. Commun.">
        <title>Thousands of microbial genomes shed light on interconnected biogeochemical processes in an aquifer system.</title>
        <authorList>
            <person name="Anantharaman K."/>
            <person name="Brown C.T."/>
            <person name="Hug L.A."/>
            <person name="Sharon I."/>
            <person name="Castelle C.J."/>
            <person name="Probst A.J."/>
            <person name="Thomas B.C."/>
            <person name="Singh A."/>
            <person name="Wilkins M.J."/>
            <person name="Karaoz U."/>
            <person name="Brodie E.L."/>
            <person name="Williams K.H."/>
            <person name="Hubbard S.S."/>
            <person name="Banfield J.F."/>
        </authorList>
    </citation>
    <scope>NUCLEOTIDE SEQUENCE [LARGE SCALE GENOMIC DNA]</scope>
</reference>
<evidence type="ECO:0000313" key="1">
    <source>
        <dbReference type="EMBL" id="OGG22169.1"/>
    </source>
</evidence>
<sequence>MIEAAIAMPVSGPGAVTGGSCDFRSSLAVNVLNRMGSDKTFRTEALNLATADSELNRVDPIGIYKLLVGEATFTDKSSGTVVTEKTLISPDFDGEAIGVWTDAGENGTGSKREYRAILDRARIFAETSGSAAMFWISPAKREKRSDLPEHRAYLWKKNDRGEVTAFSYQLTGSNQALENTLGRLASNASFIDPQTLLWTTNQDAVSHQRIFNTYRSSLSEKEASAIIGFLERFKKDSELPDVKRWSSLEKSKKLYEEKLREVYKGDIQEAIEAISSGFLGLAREVVVESNESTAELVASNKAMLSRSFSDEVRRSDNDDTKAINDLSGEEKAFMIKMFQEDIIKPVVAALIGVVTDDGGHNDAQIIEYSQEGIKDEEQRDDLLTAVMMPVVPMIEGILLQLADQDFDRDEAIIIHPALPEKTEEFITGLIILVLTPPEEIVSLTENFGISESSDTLGTEDSMIPYFSNLSDGTQDNYALRDRALHIGETVNSRYVLRIKPDYKLVENKERRIADVQEILKLICLTWKIDGENEANDEYQEAVVTTADDLLEYFTTDEQVSETSFISRGSLNNIKILLEACRDEETTREMKELVILFLYHELVEIYENKELNDKYSELSVIFAKFEMMFQDPIFRRRYDKFILNIEKLFCPELLIDDGFRNFDIIKLLEFIKAKQFTIERLPDLQNINPKKTFTWFPPTGIIYQYLYQVVPSEL</sequence>
<name>A0A1F6ABL8_9BACT</name>
<comment type="caution">
    <text evidence="1">The sequence shown here is derived from an EMBL/GenBank/DDBJ whole genome shotgun (WGS) entry which is preliminary data.</text>
</comment>
<proteinExistence type="predicted"/>
<evidence type="ECO:0000313" key="2">
    <source>
        <dbReference type="Proteomes" id="UP000177092"/>
    </source>
</evidence>
<accession>A0A1F6ABL8</accession>
<dbReference type="Proteomes" id="UP000177092">
    <property type="component" value="Unassembled WGS sequence"/>
</dbReference>
<gene>
    <name evidence="1" type="ORF">A3D03_02615</name>
</gene>